<evidence type="ECO:0000256" key="1">
    <source>
        <dbReference type="SAM" id="MobiDB-lite"/>
    </source>
</evidence>
<sequence length="361" mass="41668">MIDKMNSSESYLTAPEHRECYDGLIKSYNLDKDLFSSYDMYYLKHSRDDKVKDEGPFTGSDRGLKKRKTSKDAEQTTSLKNKDSSSRSSKGTKSQLKSSGKSVHAEEPEFEVGDIDMPQGKEGTQEKLDWENPEGGDYPFDLSKPLSLITRGNRQSVPVEFFINNDLKYLQGGTSTMTYTMSTTKIKAAQYDLPGNKDMVQNIWSLVKVAYDKYALWGISHWRDQRKSFYAYARGKQSKRDVYFTKRIRAVTHVSVMRKHGYGYLEEIVVRKADNALYKFKEGDDVADFAITLRMFTRSLIIQKLMRSDELYKFSDGTLTRLVSSLEDITKNIDMECLPKRRWSTLEKKKALHDQRHQQAA</sequence>
<comment type="caution">
    <text evidence="2">The sequence shown here is derived from an EMBL/GenBank/DDBJ whole genome shotgun (WGS) entry which is preliminary data.</text>
</comment>
<feature type="region of interest" description="Disordered" evidence="1">
    <location>
        <begin position="49"/>
        <end position="135"/>
    </location>
</feature>
<organism evidence="2">
    <name type="scientific">Tanacetum cinerariifolium</name>
    <name type="common">Dalmatian daisy</name>
    <name type="synonym">Chrysanthemum cinerariifolium</name>
    <dbReference type="NCBI Taxonomy" id="118510"/>
    <lineage>
        <taxon>Eukaryota</taxon>
        <taxon>Viridiplantae</taxon>
        <taxon>Streptophyta</taxon>
        <taxon>Embryophyta</taxon>
        <taxon>Tracheophyta</taxon>
        <taxon>Spermatophyta</taxon>
        <taxon>Magnoliopsida</taxon>
        <taxon>eudicotyledons</taxon>
        <taxon>Gunneridae</taxon>
        <taxon>Pentapetalae</taxon>
        <taxon>asterids</taxon>
        <taxon>campanulids</taxon>
        <taxon>Asterales</taxon>
        <taxon>Asteraceae</taxon>
        <taxon>Asteroideae</taxon>
        <taxon>Anthemideae</taxon>
        <taxon>Anthemidinae</taxon>
        <taxon>Tanacetum</taxon>
    </lineage>
</organism>
<evidence type="ECO:0000313" key="2">
    <source>
        <dbReference type="EMBL" id="GEU76724.1"/>
    </source>
</evidence>
<feature type="compositionally biased region" description="Basic and acidic residues" evidence="1">
    <location>
        <begin position="70"/>
        <end position="85"/>
    </location>
</feature>
<gene>
    <name evidence="2" type="ORF">Tci_048702</name>
</gene>
<dbReference type="AlphaFoldDB" id="A0A6L2MWR6"/>
<dbReference type="EMBL" id="BKCJ010007333">
    <property type="protein sequence ID" value="GEU76724.1"/>
    <property type="molecule type" value="Genomic_DNA"/>
</dbReference>
<proteinExistence type="predicted"/>
<reference evidence="2" key="1">
    <citation type="journal article" date="2019" name="Sci. Rep.">
        <title>Draft genome of Tanacetum cinerariifolium, the natural source of mosquito coil.</title>
        <authorList>
            <person name="Yamashiro T."/>
            <person name="Shiraishi A."/>
            <person name="Satake H."/>
            <person name="Nakayama K."/>
        </authorList>
    </citation>
    <scope>NUCLEOTIDE SEQUENCE</scope>
</reference>
<protein>
    <submittedName>
        <fullName evidence="2">Uncharacterized protein</fullName>
    </submittedName>
</protein>
<name>A0A6L2MWR6_TANCI</name>
<accession>A0A6L2MWR6</accession>